<dbReference type="EMBL" id="KZ805374">
    <property type="protein sequence ID" value="PVI00419.1"/>
    <property type="molecule type" value="Genomic_DNA"/>
</dbReference>
<reference evidence="2 3" key="1">
    <citation type="journal article" date="2018" name="Sci. Rep.">
        <title>Comparative genomics provides insights into the lifestyle and reveals functional heterogeneity of dark septate endophytic fungi.</title>
        <authorList>
            <person name="Knapp D.G."/>
            <person name="Nemeth J.B."/>
            <person name="Barry K."/>
            <person name="Hainaut M."/>
            <person name="Henrissat B."/>
            <person name="Johnson J."/>
            <person name="Kuo A."/>
            <person name="Lim J.H.P."/>
            <person name="Lipzen A."/>
            <person name="Nolan M."/>
            <person name="Ohm R.A."/>
            <person name="Tamas L."/>
            <person name="Grigoriev I.V."/>
            <person name="Spatafora J.W."/>
            <person name="Nagy L.G."/>
            <person name="Kovacs G.M."/>
        </authorList>
    </citation>
    <scope>NUCLEOTIDE SEQUENCE [LARGE SCALE GENOMIC DNA]</scope>
    <source>
        <strain evidence="2 3">DSE2036</strain>
    </source>
</reference>
<feature type="region of interest" description="Disordered" evidence="1">
    <location>
        <begin position="166"/>
        <end position="188"/>
    </location>
</feature>
<sequence length="188" mass="21453">MVKLARQNQTFHQVLPCRVHARTYARARVENRHEQALRGVTGLWVGEIWCRRRAFPAHPIQAFTKETLRLTTFNRFFLSGEPHARRASPLLSSSLVLFLIQNLHIGNGLGGLGVLSCLSLICDDELKSRPISAIPPSQHILTDETKASKESIKPFELHWSRNHHTEKRDLPCRPTRHPPPLHAMPYPT</sequence>
<feature type="compositionally biased region" description="Pro residues" evidence="1">
    <location>
        <begin position="177"/>
        <end position="188"/>
    </location>
</feature>
<dbReference type="AlphaFoldDB" id="A0A2V1DQW8"/>
<gene>
    <name evidence="2" type="ORF">DM02DRAFT_395504</name>
</gene>
<protein>
    <submittedName>
        <fullName evidence="2">Uncharacterized protein</fullName>
    </submittedName>
</protein>
<proteinExistence type="predicted"/>
<dbReference type="Proteomes" id="UP000244855">
    <property type="component" value="Unassembled WGS sequence"/>
</dbReference>
<evidence type="ECO:0000256" key="1">
    <source>
        <dbReference type="SAM" id="MobiDB-lite"/>
    </source>
</evidence>
<evidence type="ECO:0000313" key="2">
    <source>
        <dbReference type="EMBL" id="PVI00419.1"/>
    </source>
</evidence>
<accession>A0A2V1DQW8</accession>
<name>A0A2V1DQW8_9PLEO</name>
<keyword evidence="3" id="KW-1185">Reference proteome</keyword>
<evidence type="ECO:0000313" key="3">
    <source>
        <dbReference type="Proteomes" id="UP000244855"/>
    </source>
</evidence>
<organism evidence="2 3">
    <name type="scientific">Periconia macrospinosa</name>
    <dbReference type="NCBI Taxonomy" id="97972"/>
    <lineage>
        <taxon>Eukaryota</taxon>
        <taxon>Fungi</taxon>
        <taxon>Dikarya</taxon>
        <taxon>Ascomycota</taxon>
        <taxon>Pezizomycotina</taxon>
        <taxon>Dothideomycetes</taxon>
        <taxon>Pleosporomycetidae</taxon>
        <taxon>Pleosporales</taxon>
        <taxon>Massarineae</taxon>
        <taxon>Periconiaceae</taxon>
        <taxon>Periconia</taxon>
    </lineage>
</organism>